<evidence type="ECO:0000313" key="7">
    <source>
        <dbReference type="Proteomes" id="UP000017813"/>
    </source>
</evidence>
<dbReference type="FunFam" id="3.30.420.10:FF:000045">
    <property type="entry name" value="3'-5' exonuclease DinG"/>
    <property type="match status" value="1"/>
</dbReference>
<dbReference type="InterPro" id="IPR036397">
    <property type="entry name" value="RNaseH_sf"/>
</dbReference>
<evidence type="ECO:0000313" key="6">
    <source>
        <dbReference type="EMBL" id="EFG30379.1"/>
    </source>
</evidence>
<comment type="subunit">
    <text evidence="3">DNA polymerase III contains a core (composed of alpha, epsilon and theta chains) that associates with a tau subunit. This core dimerizes to form the POLIII' complex. PolIII' associates with the gamma complex (composed of gamma, delta, delta', psi and chi chains) and with the beta chain to form the complete DNA polymerase III complex.</text>
</comment>
<dbReference type="HOGENOM" id="CLU_030720_0_0_4"/>
<keyword evidence="6" id="KW-0269">Exonuclease</keyword>
<dbReference type="SMART" id="SM00479">
    <property type="entry name" value="EXOIII"/>
    <property type="match status" value="1"/>
</dbReference>
<comment type="caution">
    <text evidence="6">The sequence shown here is derived from an EMBL/GenBank/DDBJ whole genome shotgun (WGS) entry which is preliminary data.</text>
</comment>
<dbReference type="NCBIfam" id="TIGR00573">
    <property type="entry name" value="dnaq"/>
    <property type="match status" value="1"/>
</dbReference>
<name>V9HB74_9NEIS</name>
<accession>V9HB74</accession>
<dbReference type="eggNOG" id="COG0847">
    <property type="taxonomic scope" value="Bacteria"/>
</dbReference>
<dbReference type="GO" id="GO:0003677">
    <property type="term" value="F:DNA binding"/>
    <property type="evidence" value="ECO:0007669"/>
    <property type="project" value="InterPro"/>
</dbReference>
<dbReference type="GO" id="GO:0008408">
    <property type="term" value="F:3'-5' exonuclease activity"/>
    <property type="evidence" value="ECO:0007669"/>
    <property type="project" value="TreeGrafter"/>
</dbReference>
<dbReference type="SUPFAM" id="SSF53098">
    <property type="entry name" value="Ribonuclease H-like"/>
    <property type="match status" value="1"/>
</dbReference>
<dbReference type="Proteomes" id="UP000017813">
    <property type="component" value="Unassembled WGS sequence"/>
</dbReference>
<reference evidence="6 7" key="2">
    <citation type="submission" date="2011-10" db="EMBL/GenBank/DDBJ databases">
        <title>The Genome Sequence of Simonsiella muelleri ATCC 29453.</title>
        <authorList>
            <consortium name="The Broad Institute Genome Sequencing Platform"/>
            <consortium name="The Broad Institute Genome Sequencing Center for Infectious Disease"/>
            <person name="Earl A."/>
            <person name="Ward D."/>
            <person name="Feldgarden M."/>
            <person name="Gevers D."/>
            <person name="Izard J."/>
            <person name="Baranova O.V."/>
            <person name="Blanton J.M."/>
            <person name="Tanner A.C."/>
            <person name="Dewhirst F."/>
            <person name="Young S.K."/>
            <person name="Zeng Q."/>
            <person name="Gargeya S."/>
            <person name="Fitzgerald M."/>
            <person name="Haas B."/>
            <person name="Abouelleil A."/>
            <person name="Alvarado L."/>
            <person name="Arachchi H.M."/>
            <person name="Berlin A."/>
            <person name="Brown A."/>
            <person name="Chapman S.B."/>
            <person name="Chen Z."/>
            <person name="Dunbar C."/>
            <person name="Freedman E."/>
            <person name="Gearin G."/>
            <person name="Goldberg J."/>
            <person name="Griggs A."/>
            <person name="Gujja S."/>
            <person name="Heiman D."/>
            <person name="Howarth C."/>
            <person name="Larson L."/>
            <person name="Lui A."/>
            <person name="MacDonald P.J.P."/>
            <person name="Montmayeur A."/>
            <person name="Murphy C."/>
            <person name="Neiman D."/>
            <person name="Pearson M."/>
            <person name="Priest M."/>
            <person name="Roberts A."/>
            <person name="Saif S."/>
            <person name="Shea T."/>
            <person name="Shenoy N."/>
            <person name="Sisk P."/>
            <person name="Stolte C."/>
            <person name="Sykes S."/>
            <person name="Wortman J."/>
            <person name="Nusbaum C."/>
            <person name="Birren B."/>
        </authorList>
    </citation>
    <scope>NUCLEOTIDE SEQUENCE [LARGE SCALE GENOMIC DNA]</scope>
    <source>
        <strain evidence="6 7">ATCC 29453</strain>
    </source>
</reference>
<dbReference type="EC" id="2.7.7.7" evidence="1"/>
<comment type="function">
    <text evidence="2">DNA polymerase III is a complex, multichain enzyme responsible for most of the replicative synthesis in bacteria. The epsilon subunit contain the editing function and is a proofreading 3'-5' exonuclease.</text>
</comment>
<evidence type="ECO:0000256" key="1">
    <source>
        <dbReference type="ARBA" id="ARBA00012417"/>
    </source>
</evidence>
<dbReference type="InterPro" id="IPR006054">
    <property type="entry name" value="DnaQ"/>
</dbReference>
<dbReference type="Pfam" id="PF00929">
    <property type="entry name" value="RNase_T"/>
    <property type="match status" value="1"/>
</dbReference>
<dbReference type="OrthoDB" id="9803913at2"/>
<evidence type="ECO:0000259" key="5">
    <source>
        <dbReference type="SMART" id="SM00479"/>
    </source>
</evidence>
<organism evidence="6 7">
    <name type="scientific">Simonsiella muelleri ATCC 29453</name>
    <dbReference type="NCBI Taxonomy" id="641147"/>
    <lineage>
        <taxon>Bacteria</taxon>
        <taxon>Pseudomonadati</taxon>
        <taxon>Pseudomonadota</taxon>
        <taxon>Betaproteobacteria</taxon>
        <taxon>Neisseriales</taxon>
        <taxon>Neisseriaceae</taxon>
        <taxon>Simonsiella</taxon>
    </lineage>
</organism>
<keyword evidence="6" id="KW-0378">Hydrolase</keyword>
<dbReference type="EMBL" id="ADCY02000035">
    <property type="protein sequence ID" value="EFG30379.1"/>
    <property type="molecule type" value="Genomic_DNA"/>
</dbReference>
<dbReference type="InterPro" id="IPR013520">
    <property type="entry name" value="Ribonucl_H"/>
</dbReference>
<dbReference type="PANTHER" id="PTHR30231:SF37">
    <property type="entry name" value="EXODEOXYRIBONUCLEASE 10"/>
    <property type="match status" value="1"/>
</dbReference>
<dbReference type="PANTHER" id="PTHR30231">
    <property type="entry name" value="DNA POLYMERASE III SUBUNIT EPSILON"/>
    <property type="match status" value="1"/>
</dbReference>
<dbReference type="GO" id="GO:0003887">
    <property type="term" value="F:DNA-directed DNA polymerase activity"/>
    <property type="evidence" value="ECO:0007669"/>
    <property type="project" value="UniProtKB-EC"/>
</dbReference>
<evidence type="ECO:0000256" key="4">
    <source>
        <dbReference type="ARBA" id="ARBA00049244"/>
    </source>
</evidence>
<sequence length="450" mass="51121">MQHNDAFLAKQLAFFRLPVVILDLEATGGHFMHDRITEIAFLRFDGQNVERFTQLVNPQKEISEFVTQLTGISNEMVANAPTFADVIPHILPMLRGSLLVAHNSRFDYTLLRNEFRRAGVPFATPTLCTVKLSRTLYPNEHKHNLDAVANRFGLTSDGKRHRAWADVAILADFLQAALLDNADRWQKIALSLIQPPVLPTNIPENIHHDLLEFSDDFGVVAIHLAQRVELLICENAYRETIAWLLSHISLSNEINKLAFYPTVGMLHNIATFARLAREFEQQLGASGRHTIEFYEQQGCLKAKVTLLKNGFYTAPPTGVFIYPKAAKKAVQEWATTHEICPTWLGVLPYTLPKSAPCPVALAKTCACESQDLNLHNQKVRQFSDKLPTADWLNSPRLFIRETDELSGQFVDFTVERGALLLDNGEWFVHYELFSILKQKFKFQKETIRDN</sequence>
<reference evidence="6 7" key="1">
    <citation type="submission" date="2010-03" db="EMBL/GenBank/DDBJ databases">
        <authorList>
            <consortium name="The Broad Institute Genome Sequencing Platform"/>
            <person name="Ward D."/>
            <person name="Earl A."/>
            <person name="Feldgarden M."/>
            <person name="Gevers D."/>
            <person name="Young S."/>
            <person name="Zeng Q."/>
            <person name="Koehrsen M."/>
            <person name="Alvarado L."/>
            <person name="Berlin A.M."/>
            <person name="Borenstein D."/>
            <person name="Chapman S.B."/>
            <person name="Chen Z."/>
            <person name="Engels R."/>
            <person name="Freedman E."/>
            <person name="Gellesch M."/>
            <person name="Goldberg J."/>
            <person name="Griggs A."/>
            <person name="Gujja S."/>
            <person name="Heilman E.R."/>
            <person name="Heiman D.I."/>
            <person name="Hepburn T.A."/>
            <person name="Howarth C."/>
            <person name="Jen D."/>
            <person name="Larson L."/>
            <person name="Mehta T."/>
            <person name="Park D."/>
            <person name="Pearson M."/>
            <person name="Richards J."/>
            <person name="Roberts A."/>
            <person name="Saif S."/>
            <person name="Shea T.D."/>
            <person name="Shenoy N."/>
            <person name="Sisk P."/>
            <person name="Stolte C."/>
            <person name="Sykes S.N."/>
            <person name="Walk T."/>
            <person name="White J."/>
            <person name="Yandava C."/>
            <person name="Izard J."/>
            <person name="Baranova O.V."/>
            <person name="Blanton J.M."/>
            <person name="Tanner A.C."/>
            <person name="Dewhirst F."/>
            <person name="Haas B."/>
            <person name="Nusbaum C."/>
            <person name="Birren B."/>
        </authorList>
    </citation>
    <scope>NUCLEOTIDE SEQUENCE [LARGE SCALE GENOMIC DNA]</scope>
    <source>
        <strain evidence="6 7">ATCC 29453</strain>
    </source>
</reference>
<keyword evidence="6" id="KW-0540">Nuclease</keyword>
<dbReference type="CDD" id="cd06127">
    <property type="entry name" value="DEDDh"/>
    <property type="match status" value="1"/>
</dbReference>
<proteinExistence type="predicted"/>
<protein>
    <recommendedName>
        <fullName evidence="1">DNA-directed DNA polymerase</fullName>
        <ecNumber evidence="1">2.7.7.7</ecNumber>
    </recommendedName>
</protein>
<dbReference type="Gene3D" id="3.30.420.10">
    <property type="entry name" value="Ribonuclease H-like superfamily/Ribonuclease H"/>
    <property type="match status" value="1"/>
</dbReference>
<gene>
    <name evidence="6" type="ORF">HMPREF9021_01665</name>
</gene>
<dbReference type="KEGG" id="smur:BWP33_07830"/>
<comment type="catalytic activity">
    <reaction evidence="4">
        <text>DNA(n) + a 2'-deoxyribonucleoside 5'-triphosphate = DNA(n+1) + diphosphate</text>
        <dbReference type="Rhea" id="RHEA:22508"/>
        <dbReference type="Rhea" id="RHEA-COMP:17339"/>
        <dbReference type="Rhea" id="RHEA-COMP:17340"/>
        <dbReference type="ChEBI" id="CHEBI:33019"/>
        <dbReference type="ChEBI" id="CHEBI:61560"/>
        <dbReference type="ChEBI" id="CHEBI:173112"/>
        <dbReference type="EC" id="2.7.7.7"/>
    </reaction>
</comment>
<dbReference type="GO" id="GO:0045004">
    <property type="term" value="P:DNA replication proofreading"/>
    <property type="evidence" value="ECO:0007669"/>
    <property type="project" value="TreeGrafter"/>
</dbReference>
<keyword evidence="7" id="KW-1185">Reference proteome</keyword>
<dbReference type="RefSeq" id="WP_002642076.1">
    <property type="nucleotide sequence ID" value="NZ_CP019448.1"/>
</dbReference>
<feature type="domain" description="Exonuclease" evidence="5">
    <location>
        <begin position="18"/>
        <end position="183"/>
    </location>
</feature>
<dbReference type="AlphaFoldDB" id="V9HB74"/>
<evidence type="ECO:0000256" key="3">
    <source>
        <dbReference type="ARBA" id="ARBA00026073"/>
    </source>
</evidence>
<dbReference type="GO" id="GO:0005829">
    <property type="term" value="C:cytosol"/>
    <property type="evidence" value="ECO:0007669"/>
    <property type="project" value="TreeGrafter"/>
</dbReference>
<dbReference type="InterPro" id="IPR012337">
    <property type="entry name" value="RNaseH-like_sf"/>
</dbReference>
<evidence type="ECO:0000256" key="2">
    <source>
        <dbReference type="ARBA" id="ARBA00025483"/>
    </source>
</evidence>
<dbReference type="STRING" id="641147.HMPREF9021_01665"/>